<protein>
    <submittedName>
        <fullName evidence="1">Uncharacterized protein</fullName>
    </submittedName>
</protein>
<evidence type="ECO:0000313" key="1">
    <source>
        <dbReference type="EMBL" id="JAS85194.1"/>
    </source>
</evidence>
<organism evidence="1">
    <name type="scientific">Homalodisca liturata</name>
    <dbReference type="NCBI Taxonomy" id="320908"/>
    <lineage>
        <taxon>Eukaryota</taxon>
        <taxon>Metazoa</taxon>
        <taxon>Ecdysozoa</taxon>
        <taxon>Arthropoda</taxon>
        <taxon>Hexapoda</taxon>
        <taxon>Insecta</taxon>
        <taxon>Pterygota</taxon>
        <taxon>Neoptera</taxon>
        <taxon>Paraneoptera</taxon>
        <taxon>Hemiptera</taxon>
        <taxon>Auchenorrhyncha</taxon>
        <taxon>Membracoidea</taxon>
        <taxon>Cicadellidae</taxon>
        <taxon>Cicadellinae</taxon>
        <taxon>Proconiini</taxon>
        <taxon>Homalodisca</taxon>
    </lineage>
</organism>
<dbReference type="AlphaFoldDB" id="A0A1B6IE46"/>
<sequence>KAGLRLGHTVPVDCLLSATERALIEEWNRRNIKTMQQQTSRKIKESVARMKEAVLSFRVGAMMGDGVFIYREDGVGFFKKKDMARLSSSLGNELCTEKVAGICFVEREDETYVTAVAENNERLLEALSEAPA</sequence>
<reference evidence="1" key="1">
    <citation type="submission" date="2015-11" db="EMBL/GenBank/DDBJ databases">
        <title>De novo transcriptome assembly of four potential Pierce s Disease insect vectors from Arizona vineyards.</title>
        <authorList>
            <person name="Tassone E.E."/>
        </authorList>
    </citation>
    <scope>NUCLEOTIDE SEQUENCE</scope>
</reference>
<dbReference type="EMBL" id="GECU01022512">
    <property type="protein sequence ID" value="JAS85194.1"/>
    <property type="molecule type" value="Transcribed_RNA"/>
</dbReference>
<gene>
    <name evidence="1" type="ORF">g.55794</name>
</gene>
<proteinExistence type="predicted"/>
<feature type="non-terminal residue" evidence="1">
    <location>
        <position position="132"/>
    </location>
</feature>
<accession>A0A1B6IE46</accession>
<feature type="non-terminal residue" evidence="1">
    <location>
        <position position="1"/>
    </location>
</feature>
<name>A0A1B6IE46_9HEMI</name>